<gene>
    <name evidence="1" type="ORF">SAMN02745746_02533</name>
</gene>
<evidence type="ECO:0000313" key="1">
    <source>
        <dbReference type="EMBL" id="SMF31577.1"/>
    </source>
</evidence>
<organism evidence="1 2">
    <name type="scientific">Pseudogulbenkiania subflava DSM 22618</name>
    <dbReference type="NCBI Taxonomy" id="1123014"/>
    <lineage>
        <taxon>Bacteria</taxon>
        <taxon>Pseudomonadati</taxon>
        <taxon>Pseudomonadota</taxon>
        <taxon>Betaproteobacteria</taxon>
        <taxon>Neisseriales</taxon>
        <taxon>Chromobacteriaceae</taxon>
        <taxon>Pseudogulbenkiania</taxon>
    </lineage>
</organism>
<dbReference type="EMBL" id="FXAG01000013">
    <property type="protein sequence ID" value="SMF31577.1"/>
    <property type="molecule type" value="Genomic_DNA"/>
</dbReference>
<sequence length="129" mass="14485">MVSTELTFHWRNKNLKDAVLAIYYAVAWGYNTRDKLLMALPQFSKNRLLLALDLLFSSGMASANLGVLTVSEDIRLIEQIVGMKFDLPFSEDELTPPVKRKVALGLGLKNAAGIDVLLFTKTKEKFNDH</sequence>
<reference evidence="2" key="1">
    <citation type="submission" date="2017-04" db="EMBL/GenBank/DDBJ databases">
        <authorList>
            <person name="Varghese N."/>
            <person name="Submissions S."/>
        </authorList>
    </citation>
    <scope>NUCLEOTIDE SEQUENCE [LARGE SCALE GENOMIC DNA]</scope>
    <source>
        <strain evidence="2">DSM 22618</strain>
    </source>
</reference>
<protein>
    <submittedName>
        <fullName evidence="1">Uncharacterized protein</fullName>
    </submittedName>
</protein>
<proteinExistence type="predicted"/>
<dbReference type="AlphaFoldDB" id="A0A1Y6BVY4"/>
<name>A0A1Y6BVY4_9NEIS</name>
<evidence type="ECO:0000313" key="2">
    <source>
        <dbReference type="Proteomes" id="UP000192920"/>
    </source>
</evidence>
<accession>A0A1Y6BVY4</accession>
<keyword evidence="2" id="KW-1185">Reference proteome</keyword>
<dbReference type="Proteomes" id="UP000192920">
    <property type="component" value="Unassembled WGS sequence"/>
</dbReference>
<dbReference type="STRING" id="1123014.SAMN02745746_02533"/>